<evidence type="ECO:0000313" key="12">
    <source>
        <dbReference type="Proteomes" id="UP001230220"/>
    </source>
</evidence>
<comment type="caution">
    <text evidence="11">The sequence shown here is derived from an EMBL/GenBank/DDBJ whole genome shotgun (WGS) entry which is preliminary data.</text>
</comment>
<dbReference type="EMBL" id="JAUSUR010000001">
    <property type="protein sequence ID" value="MDQ0359307.1"/>
    <property type="molecule type" value="Genomic_DNA"/>
</dbReference>
<dbReference type="HAMAP" id="MF_00151">
    <property type="entry name" value="PPAT_bact"/>
    <property type="match status" value="1"/>
</dbReference>
<keyword evidence="4 9" id="KW-0547">Nucleotide-binding</keyword>
<evidence type="ECO:0000256" key="1">
    <source>
        <dbReference type="ARBA" id="ARBA00022490"/>
    </source>
</evidence>
<evidence type="ECO:0000259" key="10">
    <source>
        <dbReference type="Pfam" id="PF01467"/>
    </source>
</evidence>
<gene>
    <name evidence="9" type="primary">coaD</name>
    <name evidence="11" type="ORF">J2S15_000038</name>
</gene>
<dbReference type="Gene3D" id="3.40.50.620">
    <property type="entry name" value="HUPs"/>
    <property type="match status" value="1"/>
</dbReference>
<dbReference type="RefSeq" id="WP_307404319.1">
    <property type="nucleotide sequence ID" value="NZ_JAUSUR010000001.1"/>
</dbReference>
<dbReference type="InterPro" id="IPR001980">
    <property type="entry name" value="PPAT"/>
</dbReference>
<evidence type="ECO:0000256" key="6">
    <source>
        <dbReference type="ARBA" id="ARBA00022842"/>
    </source>
</evidence>
<keyword evidence="5 9" id="KW-0067">ATP-binding</keyword>
<feature type="binding site" evidence="9">
    <location>
        <begin position="123"/>
        <end position="129"/>
    </location>
    <ligand>
        <name>ATP</name>
        <dbReference type="ChEBI" id="CHEBI:30616"/>
    </ligand>
</feature>
<comment type="subunit">
    <text evidence="9">Homohexamer.</text>
</comment>
<evidence type="ECO:0000256" key="5">
    <source>
        <dbReference type="ARBA" id="ARBA00022840"/>
    </source>
</evidence>
<dbReference type="Pfam" id="PF01467">
    <property type="entry name" value="CTP_transf_like"/>
    <property type="match status" value="1"/>
</dbReference>
<dbReference type="InterPro" id="IPR014729">
    <property type="entry name" value="Rossmann-like_a/b/a_fold"/>
</dbReference>
<dbReference type="PANTHER" id="PTHR21342:SF1">
    <property type="entry name" value="PHOSPHOPANTETHEINE ADENYLYLTRANSFERASE"/>
    <property type="match status" value="1"/>
</dbReference>
<evidence type="ECO:0000256" key="9">
    <source>
        <dbReference type="HAMAP-Rule" id="MF_00151"/>
    </source>
</evidence>
<comment type="function">
    <text evidence="9">Reversibly transfers an adenylyl group from ATP to 4'-phosphopantetheine, yielding dephospho-CoA (dPCoA) and pyrophosphate.</text>
</comment>
<evidence type="ECO:0000256" key="2">
    <source>
        <dbReference type="ARBA" id="ARBA00022679"/>
    </source>
</evidence>
<dbReference type="Proteomes" id="UP001230220">
    <property type="component" value="Unassembled WGS sequence"/>
</dbReference>
<keyword evidence="7 9" id="KW-0173">Coenzyme A biosynthesis</keyword>
<keyword evidence="2 9" id="KW-0808">Transferase</keyword>
<organism evidence="11 12">
    <name type="scientific">Breznakia pachnodae</name>
    <dbReference type="NCBI Taxonomy" id="265178"/>
    <lineage>
        <taxon>Bacteria</taxon>
        <taxon>Bacillati</taxon>
        <taxon>Bacillota</taxon>
        <taxon>Erysipelotrichia</taxon>
        <taxon>Erysipelotrichales</taxon>
        <taxon>Erysipelotrichaceae</taxon>
        <taxon>Breznakia</taxon>
    </lineage>
</organism>
<comment type="catalytic activity">
    <reaction evidence="8 9">
        <text>(R)-4'-phosphopantetheine + ATP + H(+) = 3'-dephospho-CoA + diphosphate</text>
        <dbReference type="Rhea" id="RHEA:19801"/>
        <dbReference type="ChEBI" id="CHEBI:15378"/>
        <dbReference type="ChEBI" id="CHEBI:30616"/>
        <dbReference type="ChEBI" id="CHEBI:33019"/>
        <dbReference type="ChEBI" id="CHEBI:57328"/>
        <dbReference type="ChEBI" id="CHEBI:61723"/>
        <dbReference type="EC" id="2.7.7.3"/>
    </reaction>
</comment>
<feature type="binding site" evidence="9">
    <location>
        <position position="17"/>
    </location>
    <ligand>
        <name>ATP</name>
        <dbReference type="ChEBI" id="CHEBI:30616"/>
    </ligand>
</feature>
<evidence type="ECO:0000256" key="4">
    <source>
        <dbReference type="ARBA" id="ARBA00022741"/>
    </source>
</evidence>
<proteinExistence type="inferred from homology"/>
<accession>A0ABU0DXD9</accession>
<dbReference type="EC" id="2.7.7.3" evidence="9"/>
<dbReference type="NCBIfam" id="TIGR00125">
    <property type="entry name" value="cyt_tran_rel"/>
    <property type="match status" value="1"/>
</dbReference>
<protein>
    <recommendedName>
        <fullName evidence="9">Phosphopantetheine adenylyltransferase</fullName>
        <ecNumber evidence="9">2.7.7.3</ecNumber>
    </recommendedName>
    <alternativeName>
        <fullName evidence="9">Dephospho-CoA pyrophosphorylase</fullName>
    </alternativeName>
    <alternativeName>
        <fullName evidence="9">Pantetheine-phosphate adenylyltransferase</fullName>
        <shortName evidence="9">PPAT</shortName>
    </alternativeName>
</protein>
<dbReference type="CDD" id="cd02163">
    <property type="entry name" value="PPAT"/>
    <property type="match status" value="1"/>
</dbReference>
<comment type="subcellular location">
    <subcellularLocation>
        <location evidence="9">Cytoplasm</location>
    </subcellularLocation>
</comment>
<sequence>MKRAIYPGSFDPVTKGHLDIIKRSASVFDEVIVVLMRNPDKNYLFSEEERLDMLKECCKGLDNVTCDIGEGLSIHYAKEKDAKVMIRGIRAVLDYEYELRNATANMWINDDIETCFFMAKPEYSFLSSSTVKEIASFGEDVSGFADAYVIEKLKLKYQK</sequence>
<feature type="binding site" evidence="9">
    <location>
        <position position="41"/>
    </location>
    <ligand>
        <name>substrate</name>
    </ligand>
</feature>
<dbReference type="SUPFAM" id="SSF52374">
    <property type="entry name" value="Nucleotidylyl transferase"/>
    <property type="match status" value="1"/>
</dbReference>
<feature type="domain" description="Cytidyltransferase-like" evidence="10">
    <location>
        <begin position="5"/>
        <end position="133"/>
    </location>
</feature>
<dbReference type="GO" id="GO:0004595">
    <property type="term" value="F:pantetheine-phosphate adenylyltransferase activity"/>
    <property type="evidence" value="ECO:0007669"/>
    <property type="project" value="UniProtKB-EC"/>
</dbReference>
<keyword evidence="3 9" id="KW-0548">Nucleotidyltransferase</keyword>
<feature type="site" description="Transition state stabilizer" evidence="9">
    <location>
        <position position="17"/>
    </location>
</feature>
<evidence type="ECO:0000256" key="8">
    <source>
        <dbReference type="ARBA" id="ARBA00029346"/>
    </source>
</evidence>
<dbReference type="PRINTS" id="PR01020">
    <property type="entry name" value="LPSBIOSNTHSS"/>
</dbReference>
<comment type="pathway">
    <text evidence="9">Cofactor biosynthesis; coenzyme A biosynthesis; CoA from (R)-pantothenate: step 4/5.</text>
</comment>
<feature type="binding site" evidence="9">
    <location>
        <begin position="9"/>
        <end position="10"/>
    </location>
    <ligand>
        <name>ATP</name>
        <dbReference type="ChEBI" id="CHEBI:30616"/>
    </ligand>
</feature>
<keyword evidence="1 9" id="KW-0963">Cytoplasm</keyword>
<name>A0ABU0DXD9_9FIRM</name>
<evidence type="ECO:0000256" key="3">
    <source>
        <dbReference type="ARBA" id="ARBA00022695"/>
    </source>
</evidence>
<dbReference type="NCBIfam" id="TIGR01510">
    <property type="entry name" value="coaD_prev_kdtB"/>
    <property type="match status" value="1"/>
</dbReference>
<keyword evidence="6 9" id="KW-0460">Magnesium</keyword>
<comment type="similarity">
    <text evidence="9">Belongs to the bacterial CoaD family.</text>
</comment>
<feature type="binding site" evidence="9">
    <location>
        <position position="73"/>
    </location>
    <ligand>
        <name>substrate</name>
    </ligand>
</feature>
<feature type="binding site" evidence="9">
    <location>
        <position position="87"/>
    </location>
    <ligand>
        <name>substrate</name>
    </ligand>
</feature>
<dbReference type="InterPro" id="IPR004821">
    <property type="entry name" value="Cyt_trans-like"/>
</dbReference>
<feature type="binding site" evidence="9">
    <location>
        <position position="98"/>
    </location>
    <ligand>
        <name>ATP</name>
        <dbReference type="ChEBI" id="CHEBI:30616"/>
    </ligand>
</feature>
<comment type="cofactor">
    <cofactor evidence="9">
        <name>Mg(2+)</name>
        <dbReference type="ChEBI" id="CHEBI:18420"/>
    </cofactor>
</comment>
<feature type="binding site" evidence="9">
    <location>
        <position position="9"/>
    </location>
    <ligand>
        <name>substrate</name>
    </ligand>
</feature>
<evidence type="ECO:0000256" key="7">
    <source>
        <dbReference type="ARBA" id="ARBA00022993"/>
    </source>
</evidence>
<reference evidence="11 12" key="1">
    <citation type="submission" date="2023-07" db="EMBL/GenBank/DDBJ databases">
        <title>Genomic Encyclopedia of Type Strains, Phase IV (KMG-IV): sequencing the most valuable type-strain genomes for metagenomic binning, comparative biology and taxonomic classification.</title>
        <authorList>
            <person name="Goeker M."/>
        </authorList>
    </citation>
    <scope>NUCLEOTIDE SEQUENCE [LARGE SCALE GENOMIC DNA]</scope>
    <source>
        <strain evidence="11 12">DSM 16784</strain>
    </source>
</reference>
<evidence type="ECO:0000313" key="11">
    <source>
        <dbReference type="EMBL" id="MDQ0359307.1"/>
    </source>
</evidence>
<feature type="binding site" evidence="9">
    <location>
        <begin position="88"/>
        <end position="90"/>
    </location>
    <ligand>
        <name>ATP</name>
        <dbReference type="ChEBI" id="CHEBI:30616"/>
    </ligand>
</feature>
<dbReference type="PANTHER" id="PTHR21342">
    <property type="entry name" value="PHOSPHOPANTETHEINE ADENYLYLTRANSFERASE"/>
    <property type="match status" value="1"/>
</dbReference>
<keyword evidence="12" id="KW-1185">Reference proteome</keyword>